<dbReference type="CDD" id="cd01185">
    <property type="entry name" value="INTN1_C_like"/>
    <property type="match status" value="1"/>
</dbReference>
<evidence type="ECO:0000256" key="3">
    <source>
        <dbReference type="ARBA" id="ARBA00023172"/>
    </source>
</evidence>
<keyword evidence="2" id="KW-0238">DNA-binding</keyword>
<evidence type="ECO:0000256" key="2">
    <source>
        <dbReference type="ARBA" id="ARBA00023125"/>
    </source>
</evidence>
<comment type="similarity">
    <text evidence="1">Belongs to the 'phage' integrase family.</text>
</comment>
<dbReference type="Proteomes" id="UP000183040">
    <property type="component" value="Unassembled WGS sequence"/>
</dbReference>
<organism evidence="6 7">
    <name type="scientific">Bacteroides xylanisolvens</name>
    <dbReference type="NCBI Taxonomy" id="371601"/>
    <lineage>
        <taxon>Bacteria</taxon>
        <taxon>Pseudomonadati</taxon>
        <taxon>Bacteroidota</taxon>
        <taxon>Bacteroidia</taxon>
        <taxon>Bacteroidales</taxon>
        <taxon>Bacteroidaceae</taxon>
        <taxon>Bacteroides</taxon>
    </lineage>
</organism>
<dbReference type="InterPro" id="IPR010998">
    <property type="entry name" value="Integrase_recombinase_N"/>
</dbReference>
<dbReference type="InterPro" id="IPR035386">
    <property type="entry name" value="Arm-DNA-bind_5"/>
</dbReference>
<dbReference type="Gene3D" id="1.10.443.10">
    <property type="entry name" value="Intergrase catalytic core"/>
    <property type="match status" value="1"/>
</dbReference>
<dbReference type="InterPro" id="IPR050090">
    <property type="entry name" value="Tyrosine_recombinase_XerCD"/>
</dbReference>
<dbReference type="GO" id="GO:0015074">
    <property type="term" value="P:DNA integration"/>
    <property type="evidence" value="ECO:0007669"/>
    <property type="project" value="InterPro"/>
</dbReference>
<dbReference type="PANTHER" id="PTHR30349:SF64">
    <property type="entry name" value="PROPHAGE INTEGRASE INTD-RELATED"/>
    <property type="match status" value="1"/>
</dbReference>
<feature type="compositionally biased region" description="Basic and acidic residues" evidence="4">
    <location>
        <begin position="356"/>
        <end position="372"/>
    </location>
</feature>
<evidence type="ECO:0000256" key="4">
    <source>
        <dbReference type="SAM" id="MobiDB-lite"/>
    </source>
</evidence>
<name>A0A1H4D5H2_9BACE</name>
<feature type="domain" description="Tyr recombinase" evidence="5">
    <location>
        <begin position="196"/>
        <end position="364"/>
    </location>
</feature>
<dbReference type="InterPro" id="IPR002104">
    <property type="entry name" value="Integrase_catalytic"/>
</dbReference>
<proteinExistence type="inferred from homology"/>
<accession>A0A1H4D5H2</accession>
<evidence type="ECO:0000256" key="1">
    <source>
        <dbReference type="ARBA" id="ARBA00008857"/>
    </source>
</evidence>
<protein>
    <submittedName>
        <fullName evidence="6">Site-specific recombinase XerD</fullName>
    </submittedName>
</protein>
<sequence>MAECKTVTLRTRPLKNGMISFYLDYYPGYREQETMKTIRHEGLNIYIYANPKNQRERDFNTTMYEKAEAIRCRRYEAIVNERYDFFDKRKFKADFLEYYRSQLGKHDQKWGFVYQHFNNFAHGKCTFEDIDVDFCNKFREYLLSAKQLRHPDRKVTKNSASGYWSTFRGFLKILYRSRMIKTNVNDYLDKIETEDVIKDYLSVEELFALAETPCKKLVLKNASLFSCLTSLRLGDILSLRWEEIVDFAAGGKCVHTICEKTKTEDIIPISDEALELIGYSPKKKGRVFEGLKRSWVQQPMKEWIRSAGITKHITFHSYRRTFATLQGAAGTDIRTIQSMMAHKSITTTQRYMKPVDSNKREASNKISLTRKE</sequence>
<evidence type="ECO:0000259" key="5">
    <source>
        <dbReference type="PROSITE" id="PS51898"/>
    </source>
</evidence>
<dbReference type="EMBL" id="FNRP01000010">
    <property type="protein sequence ID" value="SEA67776.1"/>
    <property type="molecule type" value="Genomic_DNA"/>
</dbReference>
<dbReference type="InterPro" id="IPR011010">
    <property type="entry name" value="DNA_brk_join_enz"/>
</dbReference>
<dbReference type="PANTHER" id="PTHR30349">
    <property type="entry name" value="PHAGE INTEGRASE-RELATED"/>
    <property type="match status" value="1"/>
</dbReference>
<dbReference type="PROSITE" id="PS51898">
    <property type="entry name" value="TYR_RECOMBINASE"/>
    <property type="match status" value="1"/>
</dbReference>
<reference evidence="6 7" key="1">
    <citation type="submission" date="2016-10" db="EMBL/GenBank/DDBJ databases">
        <authorList>
            <person name="de Groot N.N."/>
        </authorList>
    </citation>
    <scope>NUCLEOTIDE SEQUENCE [LARGE SCALE GENOMIC DNA]</scope>
    <source>
        <strain evidence="6 7">NLAE-zl-G339</strain>
    </source>
</reference>
<gene>
    <name evidence="6" type="ORF">SAMN04487924_110182</name>
</gene>
<dbReference type="Pfam" id="PF13102">
    <property type="entry name" value="Phage_int_SAM_5"/>
    <property type="match status" value="1"/>
</dbReference>
<dbReference type="Gene3D" id="1.10.150.130">
    <property type="match status" value="1"/>
</dbReference>
<dbReference type="RefSeq" id="WP_074706326.1">
    <property type="nucleotide sequence ID" value="NZ_FNRP01000010.1"/>
</dbReference>
<keyword evidence="3" id="KW-0233">DNA recombination</keyword>
<dbReference type="SUPFAM" id="SSF56349">
    <property type="entry name" value="DNA breaking-rejoining enzymes"/>
    <property type="match status" value="1"/>
</dbReference>
<dbReference type="AlphaFoldDB" id="A0A1H4D5H2"/>
<feature type="region of interest" description="Disordered" evidence="4">
    <location>
        <begin position="353"/>
        <end position="372"/>
    </location>
</feature>
<dbReference type="InterPro" id="IPR025269">
    <property type="entry name" value="SAM-like_dom"/>
</dbReference>
<dbReference type="GO" id="GO:0006310">
    <property type="term" value="P:DNA recombination"/>
    <property type="evidence" value="ECO:0007669"/>
    <property type="project" value="UniProtKB-KW"/>
</dbReference>
<dbReference type="InterPro" id="IPR013762">
    <property type="entry name" value="Integrase-like_cat_sf"/>
</dbReference>
<dbReference type="Pfam" id="PF00589">
    <property type="entry name" value="Phage_integrase"/>
    <property type="match status" value="1"/>
</dbReference>
<dbReference type="GO" id="GO:0003677">
    <property type="term" value="F:DNA binding"/>
    <property type="evidence" value="ECO:0007669"/>
    <property type="project" value="UniProtKB-KW"/>
</dbReference>
<dbReference type="Pfam" id="PF17293">
    <property type="entry name" value="Arm-DNA-bind_5"/>
    <property type="match status" value="1"/>
</dbReference>
<evidence type="ECO:0000313" key="7">
    <source>
        <dbReference type="Proteomes" id="UP000183040"/>
    </source>
</evidence>
<evidence type="ECO:0000313" key="6">
    <source>
        <dbReference type="EMBL" id="SEA67776.1"/>
    </source>
</evidence>